<feature type="transmembrane region" description="Helical" evidence="2">
    <location>
        <begin position="76"/>
        <end position="94"/>
    </location>
</feature>
<feature type="region of interest" description="Disordered" evidence="1">
    <location>
        <begin position="1"/>
        <end position="21"/>
    </location>
</feature>
<keyword evidence="2" id="KW-1133">Transmembrane helix</keyword>
<name>A0A4C1SPH9_EUMVA</name>
<evidence type="ECO:0000256" key="2">
    <source>
        <dbReference type="SAM" id="Phobius"/>
    </source>
</evidence>
<organism evidence="3 4">
    <name type="scientific">Eumeta variegata</name>
    <name type="common">Bagworm moth</name>
    <name type="synonym">Eumeta japonica</name>
    <dbReference type="NCBI Taxonomy" id="151549"/>
    <lineage>
        <taxon>Eukaryota</taxon>
        <taxon>Metazoa</taxon>
        <taxon>Ecdysozoa</taxon>
        <taxon>Arthropoda</taxon>
        <taxon>Hexapoda</taxon>
        <taxon>Insecta</taxon>
        <taxon>Pterygota</taxon>
        <taxon>Neoptera</taxon>
        <taxon>Endopterygota</taxon>
        <taxon>Lepidoptera</taxon>
        <taxon>Glossata</taxon>
        <taxon>Ditrysia</taxon>
        <taxon>Tineoidea</taxon>
        <taxon>Psychidae</taxon>
        <taxon>Oiketicinae</taxon>
        <taxon>Eumeta</taxon>
    </lineage>
</organism>
<reference evidence="3 4" key="1">
    <citation type="journal article" date="2019" name="Commun. Biol.">
        <title>The bagworm genome reveals a unique fibroin gene that provides high tensile strength.</title>
        <authorList>
            <person name="Kono N."/>
            <person name="Nakamura H."/>
            <person name="Ohtoshi R."/>
            <person name="Tomita M."/>
            <person name="Numata K."/>
            <person name="Arakawa K."/>
        </authorList>
    </citation>
    <scope>NUCLEOTIDE SEQUENCE [LARGE SCALE GENOMIC DNA]</scope>
</reference>
<sequence length="106" mass="11538">MKDPRSQSRGAASGERGGLPRWFRYGPQGLVPPLRVGGGCRGGAEVDNRSCLFSWSREGREVLQVPGSGKLKISQYFIYAFSIFKFAACVMLLWENSVAAPAVAEV</sequence>
<keyword evidence="4" id="KW-1185">Reference proteome</keyword>
<evidence type="ECO:0000256" key="1">
    <source>
        <dbReference type="SAM" id="MobiDB-lite"/>
    </source>
</evidence>
<dbReference type="Proteomes" id="UP000299102">
    <property type="component" value="Unassembled WGS sequence"/>
</dbReference>
<proteinExistence type="predicted"/>
<gene>
    <name evidence="3" type="ORF">EVAR_74708_1</name>
</gene>
<keyword evidence="2" id="KW-0812">Transmembrane</keyword>
<accession>A0A4C1SPH9</accession>
<dbReference type="AlphaFoldDB" id="A0A4C1SPH9"/>
<protein>
    <submittedName>
        <fullName evidence="3">Uncharacterized protein</fullName>
    </submittedName>
</protein>
<evidence type="ECO:0000313" key="4">
    <source>
        <dbReference type="Proteomes" id="UP000299102"/>
    </source>
</evidence>
<keyword evidence="2" id="KW-0472">Membrane</keyword>
<comment type="caution">
    <text evidence="3">The sequence shown here is derived from an EMBL/GenBank/DDBJ whole genome shotgun (WGS) entry which is preliminary data.</text>
</comment>
<dbReference type="EMBL" id="BGZK01000012">
    <property type="protein sequence ID" value="GBP03895.1"/>
    <property type="molecule type" value="Genomic_DNA"/>
</dbReference>
<evidence type="ECO:0000313" key="3">
    <source>
        <dbReference type="EMBL" id="GBP03895.1"/>
    </source>
</evidence>